<organism evidence="1 2">
    <name type="scientific">Naganishia friedmannii</name>
    <dbReference type="NCBI Taxonomy" id="89922"/>
    <lineage>
        <taxon>Eukaryota</taxon>
        <taxon>Fungi</taxon>
        <taxon>Dikarya</taxon>
        <taxon>Basidiomycota</taxon>
        <taxon>Agaricomycotina</taxon>
        <taxon>Tremellomycetes</taxon>
        <taxon>Filobasidiales</taxon>
        <taxon>Filobasidiaceae</taxon>
        <taxon>Naganishia</taxon>
    </lineage>
</organism>
<keyword evidence="2" id="KW-1185">Reference proteome</keyword>
<reference evidence="1" key="1">
    <citation type="submission" date="2023-04" db="EMBL/GenBank/DDBJ databases">
        <title>Draft Genome sequencing of Naganishia species isolated from polar environments using Oxford Nanopore Technology.</title>
        <authorList>
            <person name="Leo P."/>
            <person name="Venkateswaran K."/>
        </authorList>
    </citation>
    <scope>NUCLEOTIDE SEQUENCE</scope>
    <source>
        <strain evidence="1">MNA-CCFEE 5423</strain>
    </source>
</reference>
<evidence type="ECO:0000313" key="1">
    <source>
        <dbReference type="EMBL" id="KAJ9091618.1"/>
    </source>
</evidence>
<evidence type="ECO:0000313" key="2">
    <source>
        <dbReference type="Proteomes" id="UP001227268"/>
    </source>
</evidence>
<dbReference type="Proteomes" id="UP001227268">
    <property type="component" value="Unassembled WGS sequence"/>
</dbReference>
<sequence>MSTSTATPTFRFREISDALKGPIHTSAKDSALIVIDAQNFYLADGDWPVHDILETNKRIEAMVEKYRQADAEVIWVVHTGDNTSTQESIKGTPLDCIGDLRPKDNEKFIAKAQGSSFVDTDLDEYLKAKGIKNIVLAGYQPQFCIITTAVYGQHLGYRVFVVRDAIGSHNLRSWDDKRNVSGSDLVDSACDLMSDAMAVVIEAKDIQF</sequence>
<name>A0ACC2UXP9_9TREE</name>
<protein>
    <submittedName>
        <fullName evidence="1">Uncharacterized protein</fullName>
    </submittedName>
</protein>
<comment type="caution">
    <text evidence="1">The sequence shown here is derived from an EMBL/GenBank/DDBJ whole genome shotgun (WGS) entry which is preliminary data.</text>
</comment>
<accession>A0ACC2UXP9</accession>
<proteinExistence type="predicted"/>
<dbReference type="EMBL" id="JASBWT010000049">
    <property type="protein sequence ID" value="KAJ9091618.1"/>
    <property type="molecule type" value="Genomic_DNA"/>
</dbReference>
<gene>
    <name evidence="1" type="ORF">QFC21_007158</name>
</gene>